<evidence type="ECO:0000256" key="1">
    <source>
        <dbReference type="ARBA" id="ARBA00023118"/>
    </source>
</evidence>
<keyword evidence="3" id="KW-1185">Reference proteome</keyword>
<accession>A0AA41YEB4</accession>
<reference evidence="2" key="1">
    <citation type="submission" date="2022-10" db="EMBL/GenBank/DDBJ databases">
        <title>Gaoshiqiia sediminis gen. nov., sp. nov., isolated from coastal sediment.</title>
        <authorList>
            <person name="Yu W.X."/>
            <person name="Mu D.S."/>
            <person name="Du J.Z."/>
            <person name="Liang Y.Q."/>
        </authorList>
    </citation>
    <scope>NUCLEOTIDE SEQUENCE</scope>
    <source>
        <strain evidence="2">A06</strain>
    </source>
</reference>
<name>A0AA41YEB4_9BACT</name>
<keyword evidence="1" id="KW-0051">Antiviral defense</keyword>
<gene>
    <name evidence="2" type="primary">cas5b</name>
    <name evidence="2" type="ORF">N2K84_15605</name>
</gene>
<proteinExistence type="predicted"/>
<dbReference type="InterPro" id="IPR013421">
    <property type="entry name" value="CRISPR-assoc_prot_Cas5_HALMA"/>
</dbReference>
<dbReference type="NCBIfam" id="TIGR02593">
    <property type="entry name" value="CRISPR_cas5"/>
    <property type="match status" value="1"/>
</dbReference>
<dbReference type="RefSeq" id="WP_282592760.1">
    <property type="nucleotide sequence ID" value="NZ_JAPAAF010000030.1"/>
</dbReference>
<protein>
    <submittedName>
        <fullName evidence="2">Type I-B CRISPR-associated protein Cas5b</fullName>
    </submittedName>
</protein>
<dbReference type="Pfam" id="PF09704">
    <property type="entry name" value="Cas_Cas5d"/>
    <property type="match status" value="1"/>
</dbReference>
<dbReference type="GO" id="GO:0043571">
    <property type="term" value="P:maintenance of CRISPR repeat elements"/>
    <property type="evidence" value="ECO:0007669"/>
    <property type="project" value="InterPro"/>
</dbReference>
<evidence type="ECO:0000313" key="3">
    <source>
        <dbReference type="Proteomes" id="UP001163821"/>
    </source>
</evidence>
<comment type="caution">
    <text evidence="2">The sequence shown here is derived from an EMBL/GenBank/DDBJ whole genome shotgun (WGS) entry which is preliminary data.</text>
</comment>
<dbReference type="InterPro" id="IPR021124">
    <property type="entry name" value="CRISPR-assoc_prot_Cas5"/>
</dbReference>
<dbReference type="NCBIfam" id="TIGR02592">
    <property type="entry name" value="cas_Cas5h"/>
    <property type="match status" value="1"/>
</dbReference>
<evidence type="ECO:0000313" key="2">
    <source>
        <dbReference type="EMBL" id="MCW0484167.1"/>
    </source>
</evidence>
<dbReference type="AlphaFoldDB" id="A0AA41YEB4"/>
<dbReference type="Gene3D" id="3.30.70.2660">
    <property type="match status" value="1"/>
</dbReference>
<dbReference type="EMBL" id="JAPAAF010000030">
    <property type="protein sequence ID" value="MCW0484167.1"/>
    <property type="molecule type" value="Genomic_DNA"/>
</dbReference>
<dbReference type="GO" id="GO:0051607">
    <property type="term" value="P:defense response to virus"/>
    <property type="evidence" value="ECO:0007669"/>
    <property type="project" value="UniProtKB-KW"/>
</dbReference>
<dbReference type="Proteomes" id="UP001163821">
    <property type="component" value="Unassembled WGS sequence"/>
</dbReference>
<sequence>MNYKELLIFDIRGEYGHFRKYNTTTSPLTYSIPTRTAIAGILGAILGMEREIRDGVYPEGAEPVQEFFSKERADMTIQIMRPVKKENIGFNLINTKTSFYDLTRAGRTQIEFELVKDVHYRIYLSMADKLKFEELSERIANKRHHFTPYLGLAQFTAQVDFVQRATANNVSSNGEFAEIITAVNMSKLQGEPPVEFQREYFYSANNMPIEMNRDREVLEYSEVLIEKNGNPLRVRVPDYHAVKGVGNILFL</sequence>
<organism evidence="2 3">
    <name type="scientific">Gaoshiqia sediminis</name>
    <dbReference type="NCBI Taxonomy" id="2986998"/>
    <lineage>
        <taxon>Bacteria</taxon>
        <taxon>Pseudomonadati</taxon>
        <taxon>Bacteroidota</taxon>
        <taxon>Bacteroidia</taxon>
        <taxon>Marinilabiliales</taxon>
        <taxon>Prolixibacteraceae</taxon>
        <taxon>Gaoshiqia</taxon>
    </lineage>
</organism>
<dbReference type="InterPro" id="IPR013422">
    <property type="entry name" value="CRISPR-assoc_prot_Cas5_N"/>
</dbReference>